<keyword evidence="3 6" id="KW-0812">Transmembrane</keyword>
<feature type="domain" description="Putative aromatic acid exporter C-terminal" evidence="7">
    <location>
        <begin position="145"/>
        <end position="309"/>
    </location>
</feature>
<dbReference type="PANTHER" id="PTHR40064:SF1">
    <property type="entry name" value="MEMBRANE PROTEIN"/>
    <property type="match status" value="1"/>
</dbReference>
<proteinExistence type="predicted"/>
<comment type="subcellular location">
    <subcellularLocation>
        <location evidence="1">Cell membrane</location>
        <topology evidence="1">Multi-pass membrane protein</topology>
    </subcellularLocation>
</comment>
<feature type="transmembrane region" description="Helical" evidence="6">
    <location>
        <begin position="12"/>
        <end position="38"/>
    </location>
</feature>
<dbReference type="AlphaFoldDB" id="A0A4P5PBX7"/>
<evidence type="ECO:0000256" key="1">
    <source>
        <dbReference type="ARBA" id="ARBA00004651"/>
    </source>
</evidence>
<dbReference type="RefSeq" id="WP_146621427.1">
    <property type="nucleotide sequence ID" value="NZ_BJCC01000007.1"/>
</dbReference>
<dbReference type="PANTHER" id="PTHR40064">
    <property type="entry name" value="MEMBRANE PROTEIN-RELATED"/>
    <property type="match status" value="1"/>
</dbReference>
<dbReference type="InterPro" id="IPR021062">
    <property type="entry name" value="ArAE_1_C"/>
</dbReference>
<dbReference type="Pfam" id="PF06081">
    <property type="entry name" value="ArAE_1"/>
    <property type="match status" value="1"/>
</dbReference>
<keyword evidence="5 6" id="KW-0472">Membrane</keyword>
<dbReference type="OrthoDB" id="357521at2"/>
<dbReference type="EMBL" id="BJCC01000007">
    <property type="protein sequence ID" value="GCF92942.1"/>
    <property type="molecule type" value="Genomic_DNA"/>
</dbReference>
<feature type="transmembrane region" description="Helical" evidence="6">
    <location>
        <begin position="123"/>
        <end position="141"/>
    </location>
</feature>
<gene>
    <name evidence="8" type="ORF">NRIC_08330</name>
</gene>
<sequence length="319" mass="36180">MKLGLRTVKTAIAAPIALMLANVLHLESATAAAIITVLSVTNTKRSTARTAFNRIISLTLATVIAAAAFLILGFNAAAFGVYLIVFIPVSVYFKIGEGISVSSVLITHYLSSQSLAPSLILNEYLLMILGVGCALIANLYMPNTEKKIQEDQQVTEVMLKRLLADISDSLNQKVKEQSLFEECRTLAQFIKAAQKRALQFEENRLWSPNSYYFEYFAMRRLQIKTLSDILEVLSHLQATESEVIELRELFSFTAETLAEENDGQAILRKIDETYQRYREKQLPENRQAFENRAMLFHLFQLFQDFIEIKAGFYREVQRV</sequence>
<keyword evidence="4 6" id="KW-1133">Transmembrane helix</keyword>
<evidence type="ECO:0000313" key="9">
    <source>
        <dbReference type="Proteomes" id="UP000290567"/>
    </source>
</evidence>
<dbReference type="GO" id="GO:0005886">
    <property type="term" value="C:plasma membrane"/>
    <property type="evidence" value="ECO:0007669"/>
    <property type="project" value="UniProtKB-SubCell"/>
</dbReference>
<evidence type="ECO:0000256" key="6">
    <source>
        <dbReference type="SAM" id="Phobius"/>
    </source>
</evidence>
<feature type="transmembrane region" description="Helical" evidence="6">
    <location>
        <begin position="58"/>
        <end position="85"/>
    </location>
</feature>
<evidence type="ECO:0000256" key="5">
    <source>
        <dbReference type="ARBA" id="ARBA00023136"/>
    </source>
</evidence>
<protein>
    <submittedName>
        <fullName evidence="8">Membrane protein</fullName>
    </submittedName>
</protein>
<keyword evidence="9" id="KW-1185">Reference proteome</keyword>
<dbReference type="InterPro" id="IPR038323">
    <property type="entry name" value="ArAE_1_C_sf"/>
</dbReference>
<accession>A0A4P5PBX7</accession>
<evidence type="ECO:0000256" key="2">
    <source>
        <dbReference type="ARBA" id="ARBA00022475"/>
    </source>
</evidence>
<evidence type="ECO:0000259" key="7">
    <source>
        <dbReference type="Pfam" id="PF11728"/>
    </source>
</evidence>
<keyword evidence="2" id="KW-1003">Cell membrane</keyword>
<dbReference type="InterPro" id="IPR010343">
    <property type="entry name" value="ArAE_1"/>
</dbReference>
<evidence type="ECO:0000313" key="8">
    <source>
        <dbReference type="EMBL" id="GCF92942.1"/>
    </source>
</evidence>
<evidence type="ECO:0000256" key="3">
    <source>
        <dbReference type="ARBA" id="ARBA00022692"/>
    </source>
</evidence>
<name>A0A4P5PBX7_9ENTE</name>
<evidence type="ECO:0000256" key="4">
    <source>
        <dbReference type="ARBA" id="ARBA00022989"/>
    </source>
</evidence>
<reference evidence="9" key="1">
    <citation type="submission" date="2019-02" db="EMBL/GenBank/DDBJ databases">
        <title>Draft genome sequence of Enterococcus sp. Gos25-1.</title>
        <authorList>
            <person name="Tanaka N."/>
            <person name="Shiwa Y."/>
            <person name="Fujita N."/>
        </authorList>
    </citation>
    <scope>NUCLEOTIDE SEQUENCE [LARGE SCALE GENOMIC DNA]</scope>
    <source>
        <strain evidence="9">Gos25-1</strain>
    </source>
</reference>
<dbReference type="Gene3D" id="1.20.120.940">
    <property type="entry name" value="Putative aromatic acid exporter, C-terminal domain"/>
    <property type="match status" value="1"/>
</dbReference>
<dbReference type="InterPro" id="IPR052984">
    <property type="entry name" value="UPF0421"/>
</dbReference>
<dbReference type="Proteomes" id="UP000290567">
    <property type="component" value="Unassembled WGS sequence"/>
</dbReference>
<dbReference type="Pfam" id="PF11728">
    <property type="entry name" value="ArAE_1_C"/>
    <property type="match status" value="1"/>
</dbReference>
<organism evidence="8 9">
    <name type="scientific">Enterococcus florum</name>
    <dbReference type="NCBI Taxonomy" id="2480627"/>
    <lineage>
        <taxon>Bacteria</taxon>
        <taxon>Bacillati</taxon>
        <taxon>Bacillota</taxon>
        <taxon>Bacilli</taxon>
        <taxon>Lactobacillales</taxon>
        <taxon>Enterococcaceae</taxon>
        <taxon>Enterococcus</taxon>
    </lineage>
</organism>
<comment type="caution">
    <text evidence="8">The sequence shown here is derived from an EMBL/GenBank/DDBJ whole genome shotgun (WGS) entry which is preliminary data.</text>
</comment>